<name>A0A448WPC8_9PLAT</name>
<dbReference type="AlphaFoldDB" id="A0A448WPC8"/>
<proteinExistence type="predicted"/>
<accession>A0A448WPC8</accession>
<evidence type="ECO:0000313" key="1">
    <source>
        <dbReference type="EMBL" id="VEL16610.1"/>
    </source>
</evidence>
<dbReference type="EMBL" id="CAAALY010029153">
    <property type="protein sequence ID" value="VEL16610.1"/>
    <property type="molecule type" value="Genomic_DNA"/>
</dbReference>
<protein>
    <submittedName>
        <fullName evidence="1">Uncharacterized protein</fullName>
    </submittedName>
</protein>
<reference evidence="1" key="1">
    <citation type="submission" date="2018-11" db="EMBL/GenBank/DDBJ databases">
        <authorList>
            <consortium name="Pathogen Informatics"/>
        </authorList>
    </citation>
    <scope>NUCLEOTIDE SEQUENCE</scope>
</reference>
<keyword evidence="2" id="KW-1185">Reference proteome</keyword>
<evidence type="ECO:0000313" key="2">
    <source>
        <dbReference type="Proteomes" id="UP000784294"/>
    </source>
</evidence>
<sequence>MSYSFDDVHHMMDKTSARIQAKRWVRFCGPRQPERRIKSKWLQYNGIQPSSSGEIDLTFLIPTLSREMKVSSAMVYQEIARNPITLPIYNIGLG</sequence>
<dbReference type="Proteomes" id="UP000784294">
    <property type="component" value="Unassembled WGS sequence"/>
</dbReference>
<gene>
    <name evidence="1" type="ORF">PXEA_LOCUS10050</name>
</gene>
<organism evidence="1 2">
    <name type="scientific">Protopolystoma xenopodis</name>
    <dbReference type="NCBI Taxonomy" id="117903"/>
    <lineage>
        <taxon>Eukaryota</taxon>
        <taxon>Metazoa</taxon>
        <taxon>Spiralia</taxon>
        <taxon>Lophotrochozoa</taxon>
        <taxon>Platyhelminthes</taxon>
        <taxon>Monogenea</taxon>
        <taxon>Polyopisthocotylea</taxon>
        <taxon>Polystomatidea</taxon>
        <taxon>Polystomatidae</taxon>
        <taxon>Protopolystoma</taxon>
    </lineage>
</organism>
<comment type="caution">
    <text evidence="1">The sequence shown here is derived from an EMBL/GenBank/DDBJ whole genome shotgun (WGS) entry which is preliminary data.</text>
</comment>